<name>A0A2S8SWD3_9BACT</name>
<dbReference type="InterPro" id="IPR029062">
    <property type="entry name" value="Class_I_gatase-like"/>
</dbReference>
<dbReference type="RefSeq" id="WP_105482432.1">
    <property type="nucleotide sequence ID" value="NZ_NIGF01000002.1"/>
</dbReference>
<dbReference type="InterPro" id="IPR029010">
    <property type="entry name" value="ThuA-like"/>
</dbReference>
<feature type="domain" description="ThuA-like" evidence="1">
    <location>
        <begin position="8"/>
        <end position="247"/>
    </location>
</feature>
<accession>A0A2S8SWD3</accession>
<protein>
    <submittedName>
        <fullName evidence="2">Trehalose utilization protein</fullName>
    </submittedName>
</protein>
<dbReference type="OrthoDB" id="252909at2"/>
<organism evidence="2 3">
    <name type="scientific">Abditibacterium utsteinense</name>
    <dbReference type="NCBI Taxonomy" id="1960156"/>
    <lineage>
        <taxon>Bacteria</taxon>
        <taxon>Pseudomonadati</taxon>
        <taxon>Abditibacteriota</taxon>
        <taxon>Abditibacteriia</taxon>
        <taxon>Abditibacteriales</taxon>
        <taxon>Abditibacteriaceae</taxon>
        <taxon>Abditibacterium</taxon>
    </lineage>
</organism>
<dbReference type="AlphaFoldDB" id="A0A2S8SWD3"/>
<evidence type="ECO:0000259" key="1">
    <source>
        <dbReference type="Pfam" id="PF06283"/>
    </source>
</evidence>
<comment type="caution">
    <text evidence="2">The sequence shown here is derived from an EMBL/GenBank/DDBJ whole genome shotgun (WGS) entry which is preliminary data.</text>
</comment>
<dbReference type="Proteomes" id="UP000237684">
    <property type="component" value="Unassembled WGS sequence"/>
</dbReference>
<dbReference type="InParanoid" id="A0A2S8SWD3"/>
<dbReference type="Gene3D" id="3.40.50.880">
    <property type="match status" value="1"/>
</dbReference>
<gene>
    <name evidence="2" type="ORF">B1R32_102123</name>
</gene>
<evidence type="ECO:0000313" key="3">
    <source>
        <dbReference type="Proteomes" id="UP000237684"/>
    </source>
</evidence>
<dbReference type="Pfam" id="PF06283">
    <property type="entry name" value="ThuA"/>
    <property type="match status" value="1"/>
</dbReference>
<keyword evidence="3" id="KW-1185">Reference proteome</keyword>
<dbReference type="SUPFAM" id="SSF52317">
    <property type="entry name" value="Class I glutamine amidotransferase-like"/>
    <property type="match status" value="1"/>
</dbReference>
<sequence length="251" mass="27452">MQNQSPIRVLVWDENPAHAPKTLYPTSLNGAIAGALNSLGQGKIVADVANLDDENQGITAEKLKNYDVLLWWGHARHDEVNDEIAQIVKNAVHNDGLGFIPLHSGHYSKTYAAVLEATGHLKGGWREIEGFEREEITVCAPKHPIAEGIEDFVLETEEMYGSPFGAPPFQTLVFQSYFPHGGEYFPCGFTVTVGRGIDAEFTSGGGKGANQGEGAGRVFYFRPGHETVGTYFHPTVQKIIVNAVNWCARRA</sequence>
<evidence type="ECO:0000313" key="2">
    <source>
        <dbReference type="EMBL" id="PQV65116.1"/>
    </source>
</evidence>
<reference evidence="2 3" key="1">
    <citation type="journal article" date="2018" name="Syst. Appl. Microbiol.">
        <title>Abditibacterium utsteinense sp. nov., the first cultivated member of candidate phylum FBP, isolated from ice-free Antarctic soil samples.</title>
        <authorList>
            <person name="Tahon G."/>
            <person name="Tytgat B."/>
            <person name="Lebbe L."/>
            <person name="Carlier A."/>
            <person name="Willems A."/>
        </authorList>
    </citation>
    <scope>NUCLEOTIDE SEQUENCE [LARGE SCALE GENOMIC DNA]</scope>
    <source>
        <strain evidence="2 3">LMG 29911</strain>
    </source>
</reference>
<proteinExistence type="predicted"/>
<dbReference type="EMBL" id="NIGF01000002">
    <property type="protein sequence ID" value="PQV65116.1"/>
    <property type="molecule type" value="Genomic_DNA"/>
</dbReference>